<keyword evidence="7" id="KW-1185">Reference proteome</keyword>
<feature type="transmembrane region" description="Helical" evidence="4">
    <location>
        <begin position="68"/>
        <end position="87"/>
    </location>
</feature>
<feature type="transmembrane region" description="Helical" evidence="4">
    <location>
        <begin position="6"/>
        <end position="24"/>
    </location>
</feature>
<reference evidence="6 7" key="1">
    <citation type="submission" date="2018-06" db="EMBL/GenBank/DDBJ databases">
        <title>Flavobacterium sp IMCC34762, genome.</title>
        <authorList>
            <person name="Joung Y."/>
            <person name="Cho J."/>
            <person name="Song J."/>
        </authorList>
    </citation>
    <scope>NUCLEOTIDE SEQUENCE [LARGE SCALE GENOMIC DNA]</scope>
    <source>
        <strain evidence="6 7">IMCC34762</strain>
    </source>
</reference>
<feature type="transmembrane region" description="Helical" evidence="4">
    <location>
        <begin position="131"/>
        <end position="150"/>
    </location>
</feature>
<evidence type="ECO:0000256" key="4">
    <source>
        <dbReference type="SAM" id="Phobius"/>
    </source>
</evidence>
<feature type="transmembrane region" description="Helical" evidence="4">
    <location>
        <begin position="176"/>
        <end position="196"/>
    </location>
</feature>
<evidence type="ECO:0000256" key="3">
    <source>
        <dbReference type="ARBA" id="ARBA00023163"/>
    </source>
</evidence>
<dbReference type="Gene3D" id="1.10.10.60">
    <property type="entry name" value="Homeodomain-like"/>
    <property type="match status" value="1"/>
</dbReference>
<evidence type="ECO:0000256" key="2">
    <source>
        <dbReference type="ARBA" id="ARBA00023125"/>
    </source>
</evidence>
<comment type="caution">
    <text evidence="6">The sequence shown here is derived from an EMBL/GenBank/DDBJ whole genome shotgun (WGS) entry which is preliminary data.</text>
</comment>
<dbReference type="AlphaFoldDB" id="A0A2W7TUA0"/>
<feature type="transmembrane region" description="Helical" evidence="4">
    <location>
        <begin position="202"/>
        <end position="222"/>
    </location>
</feature>
<evidence type="ECO:0000256" key="1">
    <source>
        <dbReference type="ARBA" id="ARBA00023015"/>
    </source>
</evidence>
<keyword evidence="1" id="KW-0805">Transcription regulation</keyword>
<keyword evidence="4" id="KW-0472">Membrane</keyword>
<dbReference type="Proteomes" id="UP000249177">
    <property type="component" value="Unassembled WGS sequence"/>
</dbReference>
<dbReference type="GO" id="GO:0003700">
    <property type="term" value="F:DNA-binding transcription factor activity"/>
    <property type="evidence" value="ECO:0007669"/>
    <property type="project" value="InterPro"/>
</dbReference>
<dbReference type="PANTHER" id="PTHR43280">
    <property type="entry name" value="ARAC-FAMILY TRANSCRIPTIONAL REGULATOR"/>
    <property type="match status" value="1"/>
</dbReference>
<dbReference type="InterPro" id="IPR018062">
    <property type="entry name" value="HTH_AraC-typ_CS"/>
</dbReference>
<sequence length="375" mass="44048">MMNFPIIMGITSGAAFLLGFLLIAHLRKINVIANRYLGLFIVTLGLTMLEIPLFYQNFHLKHPNIFELIGLVRFLTAPLLYISILYFTSLQSKFDKKILWHFLPFVFFLLFRFPFFITGKNIEFSFSVSRIVFFVLQIALPLQTIIYWYLSFSKLQKHIKYIRQFSSSTEQIDLSWLKYFLLILVIIIIAWLNLVFFNLENIIRFTPSLYLLSVFFLAYFSLQQKEIFDFNKNDLDELSTIKEYKRENPKRVSENRLNELDEKLRMLMNSEKVYLENDLSLPKLAKSMGASCNEASFVINELYGDNFYNFINKYRIGEAKILLLSEKYSQLNILGIAYESGFNSKTTFNTTFKKYIGLSPTEFVKSNAILEKKEA</sequence>
<organism evidence="6 7">
    <name type="scientific">Flavobacterium aquariorum</name>
    <dbReference type="NCBI Taxonomy" id="2217670"/>
    <lineage>
        <taxon>Bacteria</taxon>
        <taxon>Pseudomonadati</taxon>
        <taxon>Bacteroidota</taxon>
        <taxon>Flavobacteriia</taxon>
        <taxon>Flavobacteriales</taxon>
        <taxon>Flavobacteriaceae</taxon>
        <taxon>Flavobacterium</taxon>
    </lineage>
</organism>
<dbReference type="Pfam" id="PF12833">
    <property type="entry name" value="HTH_18"/>
    <property type="match status" value="1"/>
</dbReference>
<dbReference type="PANTHER" id="PTHR43280:SF29">
    <property type="entry name" value="ARAC-FAMILY TRANSCRIPTIONAL REGULATOR"/>
    <property type="match status" value="1"/>
</dbReference>
<keyword evidence="3" id="KW-0804">Transcription</keyword>
<name>A0A2W7TUA0_9FLAO</name>
<dbReference type="PROSITE" id="PS00041">
    <property type="entry name" value="HTH_ARAC_FAMILY_1"/>
    <property type="match status" value="1"/>
</dbReference>
<keyword evidence="4" id="KW-1133">Transmembrane helix</keyword>
<dbReference type="PROSITE" id="PS01124">
    <property type="entry name" value="HTH_ARAC_FAMILY_2"/>
    <property type="match status" value="1"/>
</dbReference>
<dbReference type="GO" id="GO:0043565">
    <property type="term" value="F:sequence-specific DNA binding"/>
    <property type="evidence" value="ECO:0007669"/>
    <property type="project" value="InterPro"/>
</dbReference>
<feature type="domain" description="HTH araC/xylS-type" evidence="5">
    <location>
        <begin position="265"/>
        <end position="366"/>
    </location>
</feature>
<accession>A0A2W7TUA0</accession>
<gene>
    <name evidence="6" type="ORF">DOS84_15985</name>
</gene>
<evidence type="ECO:0000313" key="7">
    <source>
        <dbReference type="Proteomes" id="UP000249177"/>
    </source>
</evidence>
<dbReference type="EMBL" id="QKXH01000011">
    <property type="protein sequence ID" value="PZX92310.1"/>
    <property type="molecule type" value="Genomic_DNA"/>
</dbReference>
<evidence type="ECO:0000313" key="6">
    <source>
        <dbReference type="EMBL" id="PZX92310.1"/>
    </source>
</evidence>
<dbReference type="SUPFAM" id="SSF46689">
    <property type="entry name" value="Homeodomain-like"/>
    <property type="match status" value="1"/>
</dbReference>
<dbReference type="InterPro" id="IPR018060">
    <property type="entry name" value="HTH_AraC"/>
</dbReference>
<protein>
    <recommendedName>
        <fullName evidence="5">HTH araC/xylS-type domain-containing protein</fullName>
    </recommendedName>
</protein>
<proteinExistence type="predicted"/>
<feature type="transmembrane region" description="Helical" evidence="4">
    <location>
        <begin position="36"/>
        <end position="56"/>
    </location>
</feature>
<evidence type="ECO:0000259" key="5">
    <source>
        <dbReference type="PROSITE" id="PS01124"/>
    </source>
</evidence>
<dbReference type="InterPro" id="IPR009057">
    <property type="entry name" value="Homeodomain-like_sf"/>
</dbReference>
<keyword evidence="4" id="KW-0812">Transmembrane</keyword>
<feature type="transmembrane region" description="Helical" evidence="4">
    <location>
        <begin position="99"/>
        <end position="119"/>
    </location>
</feature>
<dbReference type="SMART" id="SM00342">
    <property type="entry name" value="HTH_ARAC"/>
    <property type="match status" value="1"/>
</dbReference>
<keyword evidence="2" id="KW-0238">DNA-binding</keyword>
<dbReference type="OrthoDB" id="9779074at2"/>